<evidence type="ECO:0000256" key="8">
    <source>
        <dbReference type="ARBA" id="ARBA00022723"/>
    </source>
</evidence>
<dbReference type="InterPro" id="IPR012000">
    <property type="entry name" value="Thiamin_PyroP_enz_cen_dom"/>
</dbReference>
<keyword evidence="10 14" id="KW-0460">Magnesium</keyword>
<dbReference type="InterPro" id="IPR012846">
    <property type="entry name" value="Acetolactate_synth_lsu"/>
</dbReference>
<dbReference type="NCBIfam" id="NF005860">
    <property type="entry name" value="PRK07789.1"/>
    <property type="match status" value="1"/>
</dbReference>
<dbReference type="Gene3D" id="3.40.50.1220">
    <property type="entry name" value="TPP-binding domain"/>
    <property type="match status" value="1"/>
</dbReference>
<dbReference type="RefSeq" id="WP_328289934.1">
    <property type="nucleotide sequence ID" value="NZ_WMBB01000004.1"/>
</dbReference>
<evidence type="ECO:0000313" key="19">
    <source>
        <dbReference type="EMBL" id="MTE13054.1"/>
    </source>
</evidence>
<dbReference type="SUPFAM" id="SSF52467">
    <property type="entry name" value="DHS-like NAD/FAD-binding domain"/>
    <property type="match status" value="1"/>
</dbReference>
<dbReference type="InterPro" id="IPR000399">
    <property type="entry name" value="TPP-bd_CS"/>
</dbReference>
<evidence type="ECO:0000256" key="11">
    <source>
        <dbReference type="ARBA" id="ARBA00023052"/>
    </source>
</evidence>
<dbReference type="AlphaFoldDB" id="A0A6I3KY48"/>
<feature type="compositionally biased region" description="Basic and acidic residues" evidence="15">
    <location>
        <begin position="637"/>
        <end position="658"/>
    </location>
</feature>
<comment type="pathway">
    <text evidence="2 14">Amino-acid biosynthesis; L-valine biosynthesis; L-valine from pyruvate: step 1/4.</text>
</comment>
<dbReference type="InterPro" id="IPR012001">
    <property type="entry name" value="Thiamin_PyroP_enz_TPP-bd_dom"/>
</dbReference>
<name>A0A6I3KY48_9NOCA</name>
<dbReference type="PANTHER" id="PTHR18968:SF13">
    <property type="entry name" value="ACETOLACTATE SYNTHASE CATALYTIC SUBUNIT, MITOCHONDRIAL"/>
    <property type="match status" value="1"/>
</dbReference>
<evidence type="ECO:0000256" key="3">
    <source>
        <dbReference type="ARBA" id="ARBA00007812"/>
    </source>
</evidence>
<feature type="compositionally biased region" description="Polar residues" evidence="15">
    <location>
        <begin position="18"/>
        <end position="27"/>
    </location>
</feature>
<evidence type="ECO:0000259" key="17">
    <source>
        <dbReference type="Pfam" id="PF02775"/>
    </source>
</evidence>
<comment type="pathway">
    <text evidence="1 14">Amino-acid biosynthesis; L-isoleucine biosynthesis; L-isoleucine from 2-oxobutanoate: step 1/4.</text>
</comment>
<keyword evidence="5 14" id="KW-0028">Amino-acid biosynthesis</keyword>
<dbReference type="Gene3D" id="3.40.50.970">
    <property type="match status" value="2"/>
</dbReference>
<keyword evidence="7 14" id="KW-0808">Transferase</keyword>
<evidence type="ECO:0000256" key="14">
    <source>
        <dbReference type="RuleBase" id="RU003591"/>
    </source>
</evidence>
<dbReference type="Pfam" id="PF02776">
    <property type="entry name" value="TPP_enzyme_N"/>
    <property type="match status" value="1"/>
</dbReference>
<reference evidence="19 20" key="1">
    <citation type="submission" date="2019-11" db="EMBL/GenBank/DDBJ databases">
        <title>Nocardia sp. nov. CT2-14 isolated from soil.</title>
        <authorList>
            <person name="Kanchanasin P."/>
            <person name="Tanasupawat S."/>
            <person name="Yuki M."/>
            <person name="Kudo T."/>
        </authorList>
    </citation>
    <scope>NUCLEOTIDE SEQUENCE [LARGE SCALE GENOMIC DNA]</scope>
    <source>
        <strain evidence="19 20">CT2-14</strain>
    </source>
</reference>
<dbReference type="FunFam" id="3.40.50.970:FF:000007">
    <property type="entry name" value="Acetolactate synthase"/>
    <property type="match status" value="1"/>
</dbReference>
<dbReference type="InterPro" id="IPR039368">
    <property type="entry name" value="AHAS_TPP"/>
</dbReference>
<evidence type="ECO:0000256" key="1">
    <source>
        <dbReference type="ARBA" id="ARBA00004974"/>
    </source>
</evidence>
<dbReference type="SUPFAM" id="SSF52518">
    <property type="entry name" value="Thiamin diphosphate-binding fold (THDP-binding)"/>
    <property type="match status" value="2"/>
</dbReference>
<evidence type="ECO:0000256" key="9">
    <source>
        <dbReference type="ARBA" id="ARBA00022827"/>
    </source>
</evidence>
<organism evidence="19 20">
    <name type="scientific">Nocardia aurantiaca</name>
    <dbReference type="NCBI Taxonomy" id="2675850"/>
    <lineage>
        <taxon>Bacteria</taxon>
        <taxon>Bacillati</taxon>
        <taxon>Actinomycetota</taxon>
        <taxon>Actinomycetes</taxon>
        <taxon>Mycobacteriales</taxon>
        <taxon>Nocardiaceae</taxon>
        <taxon>Nocardia</taxon>
    </lineage>
</organism>
<evidence type="ECO:0000256" key="4">
    <source>
        <dbReference type="ARBA" id="ARBA00013145"/>
    </source>
</evidence>
<dbReference type="NCBIfam" id="TIGR00118">
    <property type="entry name" value="acolac_lg"/>
    <property type="match status" value="1"/>
</dbReference>
<dbReference type="GO" id="GO:0009097">
    <property type="term" value="P:isoleucine biosynthetic process"/>
    <property type="evidence" value="ECO:0007669"/>
    <property type="project" value="UniProtKB-UniPathway"/>
</dbReference>
<dbReference type="PANTHER" id="PTHR18968">
    <property type="entry name" value="THIAMINE PYROPHOSPHATE ENZYMES"/>
    <property type="match status" value="1"/>
</dbReference>
<evidence type="ECO:0000256" key="12">
    <source>
        <dbReference type="ARBA" id="ARBA00023304"/>
    </source>
</evidence>
<comment type="cofactor">
    <cofactor evidence="14">
        <name>thiamine diphosphate</name>
        <dbReference type="ChEBI" id="CHEBI:58937"/>
    </cofactor>
    <text evidence="14">Binds 1 thiamine pyrophosphate per subunit.</text>
</comment>
<dbReference type="GO" id="GO:0003984">
    <property type="term" value="F:acetolactate synthase activity"/>
    <property type="evidence" value="ECO:0007669"/>
    <property type="project" value="UniProtKB-EC"/>
</dbReference>
<dbReference type="InterPro" id="IPR029035">
    <property type="entry name" value="DHS-like_NAD/FAD-binding_dom"/>
</dbReference>
<keyword evidence="8 14" id="KW-0479">Metal-binding</keyword>
<dbReference type="Proteomes" id="UP000432464">
    <property type="component" value="Unassembled WGS sequence"/>
</dbReference>
<keyword evidence="11 14" id="KW-0786">Thiamine pyrophosphate</keyword>
<feature type="domain" description="Thiamine pyrophosphate enzyme central" evidence="16">
    <location>
        <begin position="236"/>
        <end position="371"/>
    </location>
</feature>
<feature type="domain" description="Thiamine pyrophosphate enzyme N-terminal TPP-binding" evidence="18">
    <location>
        <begin position="47"/>
        <end position="161"/>
    </location>
</feature>
<dbReference type="GO" id="GO:0005948">
    <property type="term" value="C:acetolactate synthase complex"/>
    <property type="evidence" value="ECO:0007669"/>
    <property type="project" value="TreeGrafter"/>
</dbReference>
<dbReference type="FunFam" id="3.40.50.970:FF:000016">
    <property type="entry name" value="Acetolactate synthase"/>
    <property type="match status" value="1"/>
</dbReference>
<sequence>MSAPTARPGPSARRPVPSATQATSSAGRESASAPAPNRRQVPPERVTGAQSVVRSLEELGVDTVFGIPGGAILPVYDPLFDSTKVRHVLVRHEQGAGHAATGYAQATGKVGVCMATSGPGATNLVTPIADAQMDSVPLVAITGQVGRPLIGTDAFQEADISGITMACTKHNFLVTDPIDIPRMIAEAFHLASTGRPGAVLVDIPKDVLQAQTTFSWPPEMKLPGYRPVTKPHGKQVREAARMIMDAKAPVLYVGGGVIKADASQELLELAELTGIPVVTTLMARGAFPDTHTLNMGMPGMHGTVGAVAALQRSDLLITLGARFDDRVTGRLDSFAPNAKVIHADIDPAEIGKNRHADVPIVGDCREVIAELIETLKADPAAAGKAPLLDLGEWWTYLSGVRDSYPLGWTTPSDGSLSPEFVIEKLGQMAGPDAIYCAGVGQHQMWAAQFIKYEKPRTWLNSGGLGTMGYAVPAAMGAKMGMPDREVWAIDGDGCFQMTNQELATCAVEGVPIKVALINNGNLGMVRQWQTLFYEQRYSNTDLGTHTLRIPDFVKLAEALGCHGIRVEKEEDVEAAIREAQSINDRPVVIDFIVGKDAQVWPMVAAGTSNDEIMAARGIRPLFDDDESASEPAVIHEAMSHEKASLAAHERASQKGTEE</sequence>
<proteinExistence type="inferred from homology"/>
<dbReference type="Pfam" id="PF00205">
    <property type="entry name" value="TPP_enzyme_M"/>
    <property type="match status" value="1"/>
</dbReference>
<evidence type="ECO:0000256" key="5">
    <source>
        <dbReference type="ARBA" id="ARBA00022605"/>
    </source>
</evidence>
<dbReference type="CDD" id="cd07035">
    <property type="entry name" value="TPP_PYR_POX_like"/>
    <property type="match status" value="1"/>
</dbReference>
<comment type="catalytic activity">
    <reaction evidence="13 14">
        <text>2 pyruvate + H(+) = (2S)-2-acetolactate + CO2</text>
        <dbReference type="Rhea" id="RHEA:25249"/>
        <dbReference type="ChEBI" id="CHEBI:15361"/>
        <dbReference type="ChEBI" id="CHEBI:15378"/>
        <dbReference type="ChEBI" id="CHEBI:16526"/>
        <dbReference type="ChEBI" id="CHEBI:58476"/>
        <dbReference type="EC" id="2.2.1.6"/>
    </reaction>
</comment>
<dbReference type="FunFam" id="3.40.50.1220:FF:000008">
    <property type="entry name" value="Acetolactate synthase"/>
    <property type="match status" value="1"/>
</dbReference>
<evidence type="ECO:0000256" key="13">
    <source>
        <dbReference type="ARBA" id="ARBA00048670"/>
    </source>
</evidence>
<dbReference type="UniPathway" id="UPA00047">
    <property type="reaction ID" value="UER00055"/>
</dbReference>
<dbReference type="InterPro" id="IPR011766">
    <property type="entry name" value="TPP_enzyme_TPP-bd"/>
</dbReference>
<dbReference type="EMBL" id="WMBB01000004">
    <property type="protein sequence ID" value="MTE13054.1"/>
    <property type="molecule type" value="Genomic_DNA"/>
</dbReference>
<evidence type="ECO:0000256" key="7">
    <source>
        <dbReference type="ARBA" id="ARBA00022679"/>
    </source>
</evidence>
<comment type="cofactor">
    <cofactor evidence="14">
        <name>Mg(2+)</name>
        <dbReference type="ChEBI" id="CHEBI:18420"/>
    </cofactor>
    <text evidence="14">Binds 1 Mg(2+) ion per subunit.</text>
</comment>
<dbReference type="GO" id="GO:0000287">
    <property type="term" value="F:magnesium ion binding"/>
    <property type="evidence" value="ECO:0007669"/>
    <property type="project" value="UniProtKB-UniRule"/>
</dbReference>
<comment type="similarity">
    <text evidence="3 14">Belongs to the TPP enzyme family.</text>
</comment>
<dbReference type="PROSITE" id="PS00187">
    <property type="entry name" value="TPP_ENZYMES"/>
    <property type="match status" value="1"/>
</dbReference>
<comment type="caution">
    <text evidence="19">The sequence shown here is derived from an EMBL/GenBank/DDBJ whole genome shotgun (WGS) entry which is preliminary data.</text>
</comment>
<evidence type="ECO:0000259" key="18">
    <source>
        <dbReference type="Pfam" id="PF02776"/>
    </source>
</evidence>
<dbReference type="InterPro" id="IPR029061">
    <property type="entry name" value="THDP-binding"/>
</dbReference>
<evidence type="ECO:0000259" key="16">
    <source>
        <dbReference type="Pfam" id="PF00205"/>
    </source>
</evidence>
<keyword evidence="6" id="KW-0285">Flavoprotein</keyword>
<feature type="region of interest" description="Disordered" evidence="15">
    <location>
        <begin position="636"/>
        <end position="658"/>
    </location>
</feature>
<evidence type="ECO:0000256" key="10">
    <source>
        <dbReference type="ARBA" id="ARBA00022842"/>
    </source>
</evidence>
<feature type="region of interest" description="Disordered" evidence="15">
    <location>
        <begin position="1"/>
        <end position="46"/>
    </location>
</feature>
<gene>
    <name evidence="19" type="ORF">GLP40_09735</name>
</gene>
<evidence type="ECO:0000256" key="15">
    <source>
        <dbReference type="SAM" id="MobiDB-lite"/>
    </source>
</evidence>
<protein>
    <recommendedName>
        <fullName evidence="4 14">Acetolactate synthase</fullName>
        <ecNumber evidence="4 14">2.2.1.6</ecNumber>
    </recommendedName>
</protein>
<evidence type="ECO:0000256" key="2">
    <source>
        <dbReference type="ARBA" id="ARBA00005025"/>
    </source>
</evidence>
<dbReference type="Pfam" id="PF02775">
    <property type="entry name" value="TPP_enzyme_C"/>
    <property type="match status" value="1"/>
</dbReference>
<dbReference type="GO" id="GO:0050660">
    <property type="term" value="F:flavin adenine dinucleotide binding"/>
    <property type="evidence" value="ECO:0007669"/>
    <property type="project" value="InterPro"/>
</dbReference>
<keyword evidence="20" id="KW-1185">Reference proteome</keyword>
<evidence type="ECO:0000313" key="20">
    <source>
        <dbReference type="Proteomes" id="UP000432464"/>
    </source>
</evidence>
<dbReference type="UniPathway" id="UPA00049">
    <property type="reaction ID" value="UER00059"/>
</dbReference>
<dbReference type="GO" id="GO:0030976">
    <property type="term" value="F:thiamine pyrophosphate binding"/>
    <property type="evidence" value="ECO:0007669"/>
    <property type="project" value="UniProtKB-UniRule"/>
</dbReference>
<keyword evidence="12 14" id="KW-0100">Branched-chain amino acid biosynthesis</keyword>
<feature type="domain" description="Thiamine pyrophosphate enzyme TPP-binding" evidence="17">
    <location>
        <begin position="438"/>
        <end position="591"/>
    </location>
</feature>
<keyword evidence="9" id="KW-0274">FAD</keyword>
<dbReference type="GO" id="GO:0009099">
    <property type="term" value="P:L-valine biosynthetic process"/>
    <property type="evidence" value="ECO:0007669"/>
    <property type="project" value="UniProtKB-UniPathway"/>
</dbReference>
<dbReference type="CDD" id="cd02015">
    <property type="entry name" value="TPP_AHAS"/>
    <property type="match status" value="1"/>
</dbReference>
<evidence type="ECO:0000256" key="6">
    <source>
        <dbReference type="ARBA" id="ARBA00022630"/>
    </source>
</evidence>
<dbReference type="EC" id="2.2.1.6" evidence="4 14"/>
<dbReference type="InterPro" id="IPR045229">
    <property type="entry name" value="TPP_enz"/>
</dbReference>
<accession>A0A6I3KY48</accession>